<dbReference type="eggNOG" id="COG0003">
    <property type="taxonomic scope" value="Bacteria"/>
</dbReference>
<dbReference type="PANTHER" id="PTHR36450:SF1">
    <property type="entry name" value="THIOREDOXIN"/>
    <property type="match status" value="1"/>
</dbReference>
<dbReference type="InterPro" id="IPR005243">
    <property type="entry name" value="THIRX-like_proc"/>
</dbReference>
<dbReference type="EMBL" id="ACKS01000007">
    <property type="protein sequence ID" value="EFA45564.1"/>
    <property type="molecule type" value="Genomic_DNA"/>
</dbReference>
<keyword evidence="3" id="KW-1185">Reference proteome</keyword>
<protein>
    <recommendedName>
        <fullName evidence="1">Thioredoxin-like fold domain-containing protein</fullName>
    </recommendedName>
</protein>
<dbReference type="Gene3D" id="3.40.30.10">
    <property type="entry name" value="Glutaredoxin"/>
    <property type="match status" value="1"/>
</dbReference>
<proteinExistence type="predicted"/>
<comment type="caution">
    <text evidence="2">The sequence shown here is derived from an EMBL/GenBank/DDBJ whole genome shotgun (WGS) entry which is preliminary data.</text>
</comment>
<dbReference type="PANTHER" id="PTHR36450">
    <property type="entry name" value="THIOREDOXIN"/>
    <property type="match status" value="1"/>
</dbReference>
<dbReference type="eggNOG" id="COG0526">
    <property type="taxonomic scope" value="Bacteria"/>
</dbReference>
<dbReference type="SUPFAM" id="SSF52833">
    <property type="entry name" value="Thioredoxin-like"/>
    <property type="match status" value="1"/>
</dbReference>
<gene>
    <name evidence="2" type="ORF">HMPREF0645_0013</name>
</gene>
<reference evidence="2 3" key="1">
    <citation type="submission" date="2009-10" db="EMBL/GenBank/DDBJ databases">
        <authorList>
            <person name="Qin X."/>
            <person name="Bachman B."/>
            <person name="Battles P."/>
            <person name="Bell A."/>
            <person name="Bess C."/>
            <person name="Bickham C."/>
            <person name="Chaboub L."/>
            <person name="Chen D."/>
            <person name="Coyle M."/>
            <person name="Deiros D.R."/>
            <person name="Dinh H."/>
            <person name="Forbes L."/>
            <person name="Fowler G."/>
            <person name="Francisco L."/>
            <person name="Fu Q."/>
            <person name="Gubbala S."/>
            <person name="Hale W."/>
            <person name="Han Y."/>
            <person name="Hemphill L."/>
            <person name="Highlander S.K."/>
            <person name="Hirani K."/>
            <person name="Hogues M."/>
            <person name="Jackson L."/>
            <person name="Jakkamsetti A."/>
            <person name="Javaid M."/>
            <person name="Jiang H."/>
            <person name="Korchina V."/>
            <person name="Kovar C."/>
            <person name="Lara F."/>
            <person name="Lee S."/>
            <person name="Mata R."/>
            <person name="Mathew T."/>
            <person name="Moen C."/>
            <person name="Morales K."/>
            <person name="Munidasa M."/>
            <person name="Nazareth L."/>
            <person name="Ngo R."/>
            <person name="Nguyen L."/>
            <person name="Okwuonu G."/>
            <person name="Ongeri F."/>
            <person name="Patil S."/>
            <person name="Petrosino J."/>
            <person name="Pham C."/>
            <person name="Pham P."/>
            <person name="Pu L.-L."/>
            <person name="Puazo M."/>
            <person name="Raj R."/>
            <person name="Reid J."/>
            <person name="Rouhana J."/>
            <person name="Saada N."/>
            <person name="Shang Y."/>
            <person name="Simmons D."/>
            <person name="Thornton R."/>
            <person name="Warren J."/>
            <person name="Weissenberger G."/>
            <person name="Zhang J."/>
            <person name="Zhang L."/>
            <person name="Zhou C."/>
            <person name="Zhu D."/>
            <person name="Muzny D."/>
            <person name="Worley K."/>
            <person name="Gibbs R."/>
        </authorList>
    </citation>
    <scope>NUCLEOTIDE SEQUENCE [LARGE SCALE GENOMIC DNA]</scope>
    <source>
        <strain evidence="2 3">DSM 17361</strain>
    </source>
</reference>
<feature type="domain" description="Thioredoxin-like fold" evidence="1">
    <location>
        <begin position="3"/>
        <end position="50"/>
    </location>
</feature>
<evidence type="ECO:0000313" key="2">
    <source>
        <dbReference type="EMBL" id="EFA45564.1"/>
    </source>
</evidence>
<dbReference type="HOGENOM" id="CLU_2303408_0_0_10"/>
<dbReference type="InterPro" id="IPR036249">
    <property type="entry name" value="Thioredoxin-like_sf"/>
</dbReference>
<name>D1PSS8_9BACT</name>
<organism evidence="2 3">
    <name type="scientific">Hallella bergensis DSM 17361</name>
    <dbReference type="NCBI Taxonomy" id="585502"/>
    <lineage>
        <taxon>Bacteria</taxon>
        <taxon>Pseudomonadati</taxon>
        <taxon>Bacteroidota</taxon>
        <taxon>Bacteroidia</taxon>
        <taxon>Bacteroidales</taxon>
        <taxon>Prevotellaceae</taxon>
        <taxon>Hallella</taxon>
    </lineage>
</organism>
<evidence type="ECO:0000259" key="1">
    <source>
        <dbReference type="Pfam" id="PF13192"/>
    </source>
</evidence>
<dbReference type="Pfam" id="PF13192">
    <property type="entry name" value="Thioredoxin_3"/>
    <property type="match status" value="1"/>
</dbReference>
<dbReference type="AlphaFoldDB" id="D1PSS8"/>
<dbReference type="Proteomes" id="UP000003160">
    <property type="component" value="Unassembled WGS sequence"/>
</dbReference>
<evidence type="ECO:0000313" key="3">
    <source>
        <dbReference type="Proteomes" id="UP000003160"/>
    </source>
</evidence>
<accession>D1PSS8</accession>
<sequence length="100" mass="11367">MTMEIKVLGTGCSSCKALYETTKQAISELDCDATLIKEEELSKIMEYNIYNKWWVVNACLSLTDTENSFLRAKAQNELVWIKKVEELSKGNAALIAWKNN</sequence>
<dbReference type="InterPro" id="IPR012336">
    <property type="entry name" value="Thioredoxin-like_fold"/>
</dbReference>